<evidence type="ECO:0000256" key="2">
    <source>
        <dbReference type="ARBA" id="ARBA00022829"/>
    </source>
</evidence>
<evidence type="ECO:0008006" key="5">
    <source>
        <dbReference type="Google" id="ProtNLM"/>
    </source>
</evidence>
<evidence type="ECO:0000313" key="3">
    <source>
        <dbReference type="EMBL" id="KAI6652723.1"/>
    </source>
</evidence>
<dbReference type="PANTHER" id="PTHR12377">
    <property type="entry name" value="CYTOSOLIC IRON-SULFUR ASSEMBLY COMPONENT 2B-RELATED"/>
    <property type="match status" value="1"/>
</dbReference>
<dbReference type="PANTHER" id="PTHR12377:SF2">
    <property type="entry name" value="CYTOSOLIC IRON-SULFUR ASSEMBLY COMPONENT 2A"/>
    <property type="match status" value="1"/>
</dbReference>
<comment type="caution">
    <text evidence="3">The sequence shown here is derived from an EMBL/GenBank/DDBJ whole genome shotgun (WGS) entry which is preliminary data.</text>
</comment>
<gene>
    <name evidence="3" type="ORF">LOD99_4109</name>
</gene>
<keyword evidence="2" id="KW-0159">Chromosome partition</keyword>
<dbReference type="Gene3D" id="3.30.300.130">
    <property type="entry name" value="Fe-S cluster assembly (FSCA)"/>
    <property type="match status" value="1"/>
</dbReference>
<keyword evidence="4" id="KW-1185">Reference proteome</keyword>
<comment type="similarity">
    <text evidence="1">Belongs to the MIP18 family.</text>
</comment>
<dbReference type="EMBL" id="JAKMXF010000297">
    <property type="protein sequence ID" value="KAI6652723.1"/>
    <property type="molecule type" value="Genomic_DNA"/>
</dbReference>
<evidence type="ECO:0000256" key="1">
    <source>
        <dbReference type="ARBA" id="ARBA00010381"/>
    </source>
</evidence>
<dbReference type="InterPro" id="IPR034904">
    <property type="entry name" value="FSCA_dom_sf"/>
</dbReference>
<reference evidence="3 4" key="1">
    <citation type="journal article" date="2023" name="BMC Biol.">
        <title>The compact genome of the sponge Oopsacas minuta (Hexactinellida) is lacking key metazoan core genes.</title>
        <authorList>
            <person name="Santini S."/>
            <person name="Schenkelaars Q."/>
            <person name="Jourda C."/>
            <person name="Duchesne M."/>
            <person name="Belahbib H."/>
            <person name="Rocher C."/>
            <person name="Selva M."/>
            <person name="Riesgo A."/>
            <person name="Vervoort M."/>
            <person name="Leys S.P."/>
            <person name="Kodjabachian L."/>
            <person name="Le Bivic A."/>
            <person name="Borchiellini C."/>
            <person name="Claverie J.M."/>
            <person name="Renard E."/>
        </authorList>
    </citation>
    <scope>NUCLEOTIDE SEQUENCE [LARGE SCALE GENOMIC DNA]</scope>
    <source>
        <strain evidence="3">SPO-2</strain>
    </source>
</reference>
<organism evidence="3 4">
    <name type="scientific">Oopsacas minuta</name>
    <dbReference type="NCBI Taxonomy" id="111878"/>
    <lineage>
        <taxon>Eukaryota</taxon>
        <taxon>Metazoa</taxon>
        <taxon>Porifera</taxon>
        <taxon>Hexactinellida</taxon>
        <taxon>Hexasterophora</taxon>
        <taxon>Lyssacinosida</taxon>
        <taxon>Leucopsacidae</taxon>
        <taxon>Oopsacas</taxon>
    </lineage>
</organism>
<protein>
    <recommendedName>
        <fullName evidence="5">MIP18 family-like domain-containing protein</fullName>
    </recommendedName>
</protein>
<proteinExistence type="inferred from homology"/>
<name>A0AAV7JUN6_9METZ</name>
<dbReference type="AlphaFoldDB" id="A0AAV7JUN6"/>
<dbReference type="Gene3D" id="6.10.250.1280">
    <property type="match status" value="1"/>
</dbReference>
<accession>A0AAV7JUN6</accession>
<dbReference type="InterPro" id="IPR039796">
    <property type="entry name" value="MIP18"/>
</dbReference>
<sequence>MCASNDFSACDIYDLIRDIKDPEFSQTLEELKVLREDLIQVSVYSDVLDIRITFVPTVPHCHLATLIGLCIRAKLERDLEHFTHKLYISIAEDSHTSAIEVTKQINDKERVAAALENPHLHATVQECIDFVND</sequence>
<dbReference type="Proteomes" id="UP001165289">
    <property type="component" value="Unassembled WGS sequence"/>
</dbReference>
<dbReference type="GO" id="GO:0051604">
    <property type="term" value="P:protein maturation"/>
    <property type="evidence" value="ECO:0007669"/>
    <property type="project" value="InterPro"/>
</dbReference>
<dbReference type="GO" id="GO:0007059">
    <property type="term" value="P:chromosome segregation"/>
    <property type="evidence" value="ECO:0007669"/>
    <property type="project" value="UniProtKB-KW"/>
</dbReference>
<dbReference type="SUPFAM" id="SSF117916">
    <property type="entry name" value="Fe-S cluster assembly (FSCA) domain-like"/>
    <property type="match status" value="1"/>
</dbReference>
<evidence type="ECO:0000313" key="4">
    <source>
        <dbReference type="Proteomes" id="UP001165289"/>
    </source>
</evidence>